<evidence type="ECO:0000313" key="4">
    <source>
        <dbReference type="EMBL" id="MCN9241659.1"/>
    </source>
</evidence>
<dbReference type="PRINTS" id="PR00038">
    <property type="entry name" value="HTHLUXR"/>
</dbReference>
<dbReference type="InterPro" id="IPR000792">
    <property type="entry name" value="Tscrpt_reg_LuxR_C"/>
</dbReference>
<dbReference type="Pfam" id="PF00196">
    <property type="entry name" value="GerE"/>
    <property type="match status" value="1"/>
</dbReference>
<dbReference type="Pfam" id="PF13191">
    <property type="entry name" value="AAA_16"/>
    <property type="match status" value="1"/>
</dbReference>
<evidence type="ECO:0000256" key="1">
    <source>
        <dbReference type="ARBA" id="ARBA00022741"/>
    </source>
</evidence>
<sequence>MSGTTLFGRGEELAAVDALVDALPGHSDALLIHGAPGVGKSALLDHAAARARACGFTVLRASGVQAESDLPFAGLHQLTHTVTDRIPRLPTPQAQALLGVFGMTEPSPGASGPQLFMLSLAVLGLLGEVAAEAPVLLVVDDAQWLDTPTLDVLAFVARRVGAEPVGLLVAVREDRTVWRGAPDLRELHLKPLEPNAADALLTARSPGLAPGTRRLVAQMSAGNPLALTELPMTLGADGAPRESALSPGLPLTARLERAFSSRPAGLPSDTHLALLVAAIADDGALTEVLAAASALTGAEVSARSLEPAIAAGLMRVDGFRIDFTHPLVRSAILSSASLADRLAAHGALARTLQGQSDRQAWHRAAADGRPDEAVARQLDQAALSAKERGATAVALTALERATALSELPSQGVARLLGAAELRFELGQADRASALVQQAESLGPDPLERARIVLLRDWLESESDTSTSRIHLLIATAEQAAEVGDPELALRLLRAAARRCWWADPERELRERVVTAAERLPVPELHLDLVCTLAGAAPVEASATVIDRLRRLEREGGYDVVTAATLANAAIMLNAYDHVTGFVRHAADGLRRQGRRALLAQSLVFLALATVHTVDWETGLPAAAEAARLAEENVQPRWMTGARVAKAQFAALRGDLDTALVTIGEAEGQGLTVVDPSKLAYIQITRGLIGLAAGHPAEAFSCVWRVFDPADPAYHPFMQTMAITELAEAATGDDQRAMARNALRQLATSAGASEVQMIRVNLGFARALLADDEHAEEHFRSAFNLDMSRTPFVRARLMLAYGTWLRRRRRVMEARTPLRIARESFAAMGVEPWRERAAQELRSAGEGSRSQGRPDRDLLTPQEVQIAQLAAQGLSNKEIGRQLYLSPRTIGTHLYRIFPKLGITSRSQLSEKLGTD</sequence>
<evidence type="ECO:0000259" key="3">
    <source>
        <dbReference type="PROSITE" id="PS50043"/>
    </source>
</evidence>
<dbReference type="Gene3D" id="1.10.10.10">
    <property type="entry name" value="Winged helix-like DNA-binding domain superfamily/Winged helix DNA-binding domain"/>
    <property type="match status" value="1"/>
</dbReference>
<dbReference type="PROSITE" id="PS50043">
    <property type="entry name" value="HTH_LUXR_2"/>
    <property type="match status" value="1"/>
</dbReference>
<dbReference type="InterPro" id="IPR036388">
    <property type="entry name" value="WH-like_DNA-bd_sf"/>
</dbReference>
<evidence type="ECO:0000256" key="2">
    <source>
        <dbReference type="ARBA" id="ARBA00022840"/>
    </source>
</evidence>
<evidence type="ECO:0000313" key="5">
    <source>
        <dbReference type="Proteomes" id="UP001523219"/>
    </source>
</evidence>
<gene>
    <name evidence="4" type="ORF">NGF19_12790</name>
</gene>
<feature type="domain" description="HTH luxR-type" evidence="3">
    <location>
        <begin position="851"/>
        <end position="915"/>
    </location>
</feature>
<dbReference type="SMART" id="SM00421">
    <property type="entry name" value="HTH_LUXR"/>
    <property type="match status" value="1"/>
</dbReference>
<name>A0ABT0ZDK7_9ACTN</name>
<dbReference type="InterPro" id="IPR041664">
    <property type="entry name" value="AAA_16"/>
</dbReference>
<dbReference type="RefSeq" id="WP_252424952.1">
    <property type="nucleotide sequence ID" value="NZ_JAMWMR010000008.1"/>
</dbReference>
<proteinExistence type="predicted"/>
<dbReference type="PANTHER" id="PTHR16305">
    <property type="entry name" value="TESTICULAR SOLUBLE ADENYLYL CYCLASE"/>
    <property type="match status" value="1"/>
</dbReference>
<accession>A0ABT0ZDK7</accession>
<dbReference type="CDD" id="cd06170">
    <property type="entry name" value="LuxR_C_like"/>
    <property type="match status" value="1"/>
</dbReference>
<organism evidence="4 5">
    <name type="scientific">Streptomyces macrolidinus</name>
    <dbReference type="NCBI Taxonomy" id="2952607"/>
    <lineage>
        <taxon>Bacteria</taxon>
        <taxon>Bacillati</taxon>
        <taxon>Actinomycetota</taxon>
        <taxon>Actinomycetes</taxon>
        <taxon>Kitasatosporales</taxon>
        <taxon>Streptomycetaceae</taxon>
        <taxon>Streptomyces</taxon>
    </lineage>
</organism>
<dbReference type="Proteomes" id="UP001523219">
    <property type="component" value="Unassembled WGS sequence"/>
</dbReference>
<keyword evidence="2" id="KW-0067">ATP-binding</keyword>
<dbReference type="PROSITE" id="PS00622">
    <property type="entry name" value="HTH_LUXR_1"/>
    <property type="match status" value="1"/>
</dbReference>
<protein>
    <submittedName>
        <fullName evidence="4">AAA family ATPase</fullName>
    </submittedName>
</protein>
<dbReference type="EMBL" id="JAMWMR010000008">
    <property type="protein sequence ID" value="MCN9241659.1"/>
    <property type="molecule type" value="Genomic_DNA"/>
</dbReference>
<dbReference type="SUPFAM" id="SSF46894">
    <property type="entry name" value="C-terminal effector domain of the bipartite response regulators"/>
    <property type="match status" value="1"/>
</dbReference>
<dbReference type="PANTHER" id="PTHR16305:SF35">
    <property type="entry name" value="TRANSCRIPTIONAL ACTIVATOR DOMAIN"/>
    <property type="match status" value="1"/>
</dbReference>
<dbReference type="SUPFAM" id="SSF52540">
    <property type="entry name" value="P-loop containing nucleoside triphosphate hydrolases"/>
    <property type="match status" value="1"/>
</dbReference>
<keyword evidence="1" id="KW-0547">Nucleotide-binding</keyword>
<reference evidence="4 5" key="1">
    <citation type="submission" date="2022-05" db="EMBL/GenBank/DDBJ databases">
        <title>Streptomyces sp. nov. RY43-2 isolated from soil of a peat swamp forest.</title>
        <authorList>
            <person name="Kanchanasin P."/>
            <person name="Tanasupawat S."/>
            <person name="Phongsopitanun W."/>
        </authorList>
    </citation>
    <scope>NUCLEOTIDE SEQUENCE [LARGE SCALE GENOMIC DNA]</scope>
    <source>
        <strain evidence="4 5">RY43-2</strain>
    </source>
</reference>
<keyword evidence="5" id="KW-1185">Reference proteome</keyword>
<comment type="caution">
    <text evidence="4">The sequence shown here is derived from an EMBL/GenBank/DDBJ whole genome shotgun (WGS) entry which is preliminary data.</text>
</comment>
<dbReference type="InterPro" id="IPR027417">
    <property type="entry name" value="P-loop_NTPase"/>
</dbReference>
<dbReference type="Gene3D" id="3.40.50.300">
    <property type="entry name" value="P-loop containing nucleotide triphosphate hydrolases"/>
    <property type="match status" value="1"/>
</dbReference>
<dbReference type="InterPro" id="IPR016032">
    <property type="entry name" value="Sig_transdc_resp-reg_C-effctor"/>
</dbReference>